<dbReference type="AlphaFoldDB" id="A0A7D5PFC7"/>
<keyword evidence="3" id="KW-1185">Reference proteome</keyword>
<gene>
    <name evidence="2" type="ORF">HZS54_13655</name>
</gene>
<dbReference type="GeneID" id="56083654"/>
<dbReference type="EMBL" id="CP058909">
    <property type="protein sequence ID" value="QLH82599.1"/>
    <property type="molecule type" value="Genomic_DNA"/>
</dbReference>
<name>A0A7D5PFC7_9EURY</name>
<dbReference type="OrthoDB" id="308110at2157"/>
<dbReference type="InterPro" id="IPR055709">
    <property type="entry name" value="DUF7285"/>
</dbReference>
<evidence type="ECO:0000256" key="1">
    <source>
        <dbReference type="SAM" id="MobiDB-lite"/>
    </source>
</evidence>
<feature type="compositionally biased region" description="Low complexity" evidence="1">
    <location>
        <begin position="95"/>
        <end position="105"/>
    </location>
</feature>
<evidence type="ECO:0000313" key="2">
    <source>
        <dbReference type="EMBL" id="QLH82599.1"/>
    </source>
</evidence>
<evidence type="ECO:0000313" key="3">
    <source>
        <dbReference type="Proteomes" id="UP000509346"/>
    </source>
</evidence>
<proteinExistence type="predicted"/>
<dbReference type="KEGG" id="hpel:HZS54_13655"/>
<feature type="region of interest" description="Disordered" evidence="1">
    <location>
        <begin position="89"/>
        <end position="116"/>
    </location>
</feature>
<accession>A0A7D5PFC7</accession>
<dbReference type="Proteomes" id="UP000509346">
    <property type="component" value="Chromosome"/>
</dbReference>
<dbReference type="Pfam" id="PF23956">
    <property type="entry name" value="DUF7285"/>
    <property type="match status" value="1"/>
</dbReference>
<dbReference type="RefSeq" id="WP_179917671.1">
    <property type="nucleotide sequence ID" value="NZ_CP058909.1"/>
</dbReference>
<protein>
    <submittedName>
        <fullName evidence="2">Uncharacterized protein</fullName>
    </submittedName>
</protein>
<organism evidence="2 3">
    <name type="scientific">Halosimplex pelagicum</name>
    <dbReference type="NCBI Taxonomy" id="869886"/>
    <lineage>
        <taxon>Archaea</taxon>
        <taxon>Methanobacteriati</taxon>
        <taxon>Methanobacteriota</taxon>
        <taxon>Stenosarchaea group</taxon>
        <taxon>Halobacteria</taxon>
        <taxon>Halobacteriales</taxon>
        <taxon>Haloarculaceae</taxon>
        <taxon>Halosimplex</taxon>
    </lineage>
</organism>
<reference evidence="2 3" key="1">
    <citation type="submission" date="2020-07" db="EMBL/GenBank/DDBJ databases">
        <title>Halosimplex litoreum sp. nov. and Halosimplex rubrum sp. nov., isolated from different salt environments.</title>
        <authorList>
            <person name="Cui H."/>
        </authorList>
    </citation>
    <scope>NUCLEOTIDE SEQUENCE [LARGE SCALE GENOMIC DNA]</scope>
    <source>
        <strain evidence="2 3">R2</strain>
    </source>
</reference>
<sequence length="130" mass="13400">MRRSSGREAQTEPLAAVVAVVVVAFALALYAGAFEANLPGPVDRNHAEAAADRVERALTVGGVARPDRLAAALDRGPDGYQVNATLAVGDRTERAGPTAPGTADTASRRVSVSTGPGEVAPARLEVRVWT</sequence>